<dbReference type="InterPro" id="IPR027417">
    <property type="entry name" value="P-loop_NTPase"/>
</dbReference>
<evidence type="ECO:0000256" key="6">
    <source>
        <dbReference type="ARBA" id="ARBA00022840"/>
    </source>
</evidence>
<dbReference type="CDD" id="cd03254">
    <property type="entry name" value="ABCC_Glucan_exporter_like"/>
    <property type="match status" value="1"/>
</dbReference>
<sequence length="645" mass="71299">MKQQANKRKSTVSKNAWRLVKYVFKSNKLLMPLIIFFTFLNAAATASTGIFVYVVTNHVIIPVIDNGVPTDNVLYTLIATAISCAVVYGLGLIGSFGYSWLTAIMGQRTLNMLRKDMFLKMESLPVKYFDQNKHGDIMSHYTNDIDAIRQFISQSLVQFFNIGFTLIIVTLAMLYFSLWLTLLLFVCAIAMVIVTQKLGGRSSKNFVKQQKVTAELEGFVEETMNGAKVIKVFSHEQQIIDDFKKVNKKVKQFSSKANEDGNMVGPILNGIGNYMYVVISIVGAALCLVPNNNGLGAMNVSISEGTSGIITPAIVVSFLSFGRTFGGYVSSISQQTPLCALAFAGSDRVFKLLDQKPEIDKGKIVLVNAKYDENKTLVEANEVTGILAWKDSMDPNKPLIELKGDIELKDVKFGYDKDNLALKGISLKAHRGEKIAFVGHTGAGKTTITNLINNFYDINEGEILYDGINIKNISKKDLRLSISVVLQDTNLFTGTIKENIRYGKLDATDDEVYEAAKVANAYDFISRLPNGFDTELVTDGTNLSQGQRQLISIARAAIANTPLLILDEATSSIDTRTEVEVQKGTDQLMSDKTVFVIAHRLSTVQNSDRIVVLEKGQIIEQGSHNELIKLKGTYYQLYTGAFELD</sequence>
<evidence type="ECO:0000256" key="9">
    <source>
        <dbReference type="SAM" id="Phobius"/>
    </source>
</evidence>
<dbReference type="FunFam" id="3.40.50.300:FF:000287">
    <property type="entry name" value="Multidrug ABC transporter ATP-binding protein"/>
    <property type="match status" value="1"/>
</dbReference>
<keyword evidence="7 9" id="KW-1133">Transmembrane helix</keyword>
<evidence type="ECO:0000256" key="1">
    <source>
        <dbReference type="ARBA" id="ARBA00004651"/>
    </source>
</evidence>
<dbReference type="SMART" id="SM00382">
    <property type="entry name" value="AAA"/>
    <property type="match status" value="1"/>
</dbReference>
<dbReference type="Proteomes" id="UP000002522">
    <property type="component" value="Chromosome"/>
</dbReference>
<comment type="similarity">
    <text evidence="2">Belongs to the ABC transporter superfamily.</text>
</comment>
<keyword evidence="5" id="KW-0547">Nucleotide-binding</keyword>
<keyword evidence="6 12" id="KW-0067">ATP-binding</keyword>
<dbReference type="RefSeq" id="WP_011077074.1">
    <property type="nucleotide sequence ID" value="NC_004432.1"/>
</dbReference>
<evidence type="ECO:0000256" key="2">
    <source>
        <dbReference type="ARBA" id="ARBA00005417"/>
    </source>
</evidence>
<evidence type="ECO:0000256" key="5">
    <source>
        <dbReference type="ARBA" id="ARBA00022741"/>
    </source>
</evidence>
<feature type="domain" description="ABC transmembrane type-1" evidence="11">
    <location>
        <begin position="33"/>
        <end position="341"/>
    </location>
</feature>
<dbReference type="EMBL" id="BA000026">
    <property type="protein sequence ID" value="BAC44038.1"/>
    <property type="molecule type" value="Genomic_DNA"/>
</dbReference>
<keyword evidence="13" id="KW-1185">Reference proteome</keyword>
<dbReference type="PROSITE" id="PS50893">
    <property type="entry name" value="ABC_TRANSPORTER_2"/>
    <property type="match status" value="1"/>
</dbReference>
<dbReference type="InterPro" id="IPR039421">
    <property type="entry name" value="Type_1_exporter"/>
</dbReference>
<dbReference type="InterPro" id="IPR017871">
    <property type="entry name" value="ABC_transporter-like_CS"/>
</dbReference>
<feature type="transmembrane region" description="Helical" evidence="9">
    <location>
        <begin position="156"/>
        <end position="176"/>
    </location>
</feature>
<dbReference type="SUPFAM" id="SSF52540">
    <property type="entry name" value="P-loop containing nucleoside triphosphate hydrolases"/>
    <property type="match status" value="1"/>
</dbReference>
<dbReference type="InterPro" id="IPR003593">
    <property type="entry name" value="AAA+_ATPase"/>
</dbReference>
<dbReference type="PROSITE" id="PS50929">
    <property type="entry name" value="ABC_TM1F"/>
    <property type="match status" value="1"/>
</dbReference>
<evidence type="ECO:0000259" key="11">
    <source>
        <dbReference type="PROSITE" id="PS50929"/>
    </source>
</evidence>
<evidence type="ECO:0000256" key="7">
    <source>
        <dbReference type="ARBA" id="ARBA00022989"/>
    </source>
</evidence>
<dbReference type="PROSITE" id="PS00211">
    <property type="entry name" value="ABC_TRANSPORTER_1"/>
    <property type="match status" value="1"/>
</dbReference>
<protein>
    <submittedName>
        <fullName evidence="12">ABC transporter ATP-binding protein</fullName>
    </submittedName>
</protein>
<dbReference type="InParanoid" id="Q8EWF8"/>
<dbReference type="InterPro" id="IPR011527">
    <property type="entry name" value="ABC1_TM_dom"/>
</dbReference>
<dbReference type="SUPFAM" id="SSF90123">
    <property type="entry name" value="ABC transporter transmembrane region"/>
    <property type="match status" value="1"/>
</dbReference>
<dbReference type="GO" id="GO:0005524">
    <property type="term" value="F:ATP binding"/>
    <property type="evidence" value="ECO:0007669"/>
    <property type="project" value="UniProtKB-KW"/>
</dbReference>
<accession>Q8EWF8</accession>
<evidence type="ECO:0000259" key="10">
    <source>
        <dbReference type="PROSITE" id="PS50893"/>
    </source>
</evidence>
<dbReference type="Gene3D" id="1.20.1560.10">
    <property type="entry name" value="ABC transporter type 1, transmembrane domain"/>
    <property type="match status" value="1"/>
</dbReference>
<evidence type="ECO:0000256" key="8">
    <source>
        <dbReference type="ARBA" id="ARBA00023136"/>
    </source>
</evidence>
<comment type="subcellular location">
    <subcellularLocation>
        <location evidence="1">Cell membrane</location>
        <topology evidence="1">Multi-pass membrane protein</topology>
    </subcellularLocation>
</comment>
<organism evidence="12 13">
    <name type="scientific">Malacoplasma penetrans (strain HF-2)</name>
    <name type="common">Mycoplasma penetrans</name>
    <dbReference type="NCBI Taxonomy" id="272633"/>
    <lineage>
        <taxon>Bacteria</taxon>
        <taxon>Bacillati</taxon>
        <taxon>Mycoplasmatota</taxon>
        <taxon>Mycoplasmoidales</taxon>
        <taxon>Mycoplasmoidaceae</taxon>
        <taxon>Malacoplasma</taxon>
    </lineage>
</organism>
<gene>
    <name evidence="12" type="ordered locus">MYPE2480</name>
</gene>
<dbReference type="Pfam" id="PF00664">
    <property type="entry name" value="ABC_membrane"/>
    <property type="match status" value="1"/>
</dbReference>
<evidence type="ECO:0000256" key="4">
    <source>
        <dbReference type="ARBA" id="ARBA00022692"/>
    </source>
</evidence>
<evidence type="ECO:0000313" key="12">
    <source>
        <dbReference type="EMBL" id="BAC44038.1"/>
    </source>
</evidence>
<dbReference type="Pfam" id="PF00005">
    <property type="entry name" value="ABC_tran"/>
    <property type="match status" value="1"/>
</dbReference>
<dbReference type="KEGG" id="mpe:MYPE2480"/>
<dbReference type="InterPro" id="IPR036640">
    <property type="entry name" value="ABC1_TM_sf"/>
</dbReference>
<feature type="transmembrane region" description="Helical" evidence="9">
    <location>
        <begin position="182"/>
        <end position="200"/>
    </location>
</feature>
<reference evidence="12 13" key="1">
    <citation type="journal article" date="2002" name="Nucleic Acids Res.">
        <title>The complete genomic sequence of Mycoplasma penetrans, an intracellular bacterial pathogen in humans.</title>
        <authorList>
            <person name="Sasaki Y."/>
            <person name="Ishikawa J."/>
            <person name="Yamashita A."/>
            <person name="Oshima K."/>
            <person name="Kenri T."/>
            <person name="Furuya K."/>
            <person name="Yoshino C."/>
            <person name="Horino A."/>
            <person name="Shiba T."/>
            <person name="Sasaki T."/>
            <person name="Hattori M."/>
        </authorList>
    </citation>
    <scope>NUCLEOTIDE SEQUENCE [LARGE SCALE GENOMIC DNA]</scope>
    <source>
        <strain evidence="12 13">HF-2</strain>
    </source>
</reference>
<keyword evidence="8 9" id="KW-0472">Membrane</keyword>
<dbReference type="GO" id="GO:0005886">
    <property type="term" value="C:plasma membrane"/>
    <property type="evidence" value="ECO:0007669"/>
    <property type="project" value="UniProtKB-SubCell"/>
</dbReference>
<dbReference type="AlphaFoldDB" id="Q8EWF8"/>
<dbReference type="InterPro" id="IPR003439">
    <property type="entry name" value="ABC_transporter-like_ATP-bd"/>
</dbReference>
<evidence type="ECO:0000256" key="3">
    <source>
        <dbReference type="ARBA" id="ARBA00022448"/>
    </source>
</evidence>
<dbReference type="PANTHER" id="PTHR43394">
    <property type="entry name" value="ATP-DEPENDENT PERMEASE MDL1, MITOCHONDRIAL"/>
    <property type="match status" value="1"/>
</dbReference>
<keyword evidence="4 9" id="KW-0812">Transmembrane</keyword>
<dbReference type="Gene3D" id="3.40.50.300">
    <property type="entry name" value="P-loop containing nucleotide triphosphate hydrolases"/>
    <property type="match status" value="1"/>
</dbReference>
<dbReference type="GO" id="GO:0016887">
    <property type="term" value="F:ATP hydrolysis activity"/>
    <property type="evidence" value="ECO:0007669"/>
    <property type="project" value="InterPro"/>
</dbReference>
<feature type="transmembrane region" description="Helical" evidence="9">
    <location>
        <begin position="29"/>
        <end position="54"/>
    </location>
</feature>
<feature type="domain" description="ABC transporter" evidence="10">
    <location>
        <begin position="406"/>
        <end position="640"/>
    </location>
</feature>
<keyword evidence="3" id="KW-0813">Transport</keyword>
<dbReference type="GO" id="GO:0015421">
    <property type="term" value="F:ABC-type oligopeptide transporter activity"/>
    <property type="evidence" value="ECO:0007669"/>
    <property type="project" value="TreeGrafter"/>
</dbReference>
<dbReference type="STRING" id="272633.gene:10731349"/>
<dbReference type="eggNOG" id="COG1132">
    <property type="taxonomic scope" value="Bacteria"/>
</dbReference>
<name>Q8EWF8_MALP2</name>
<dbReference type="PANTHER" id="PTHR43394:SF1">
    <property type="entry name" value="ATP-BINDING CASSETTE SUB-FAMILY B MEMBER 10, MITOCHONDRIAL"/>
    <property type="match status" value="1"/>
</dbReference>
<evidence type="ECO:0000313" key="13">
    <source>
        <dbReference type="Proteomes" id="UP000002522"/>
    </source>
</evidence>
<feature type="transmembrane region" description="Helical" evidence="9">
    <location>
        <begin position="74"/>
        <end position="101"/>
    </location>
</feature>
<dbReference type="HOGENOM" id="CLU_000604_84_4_14"/>
<dbReference type="CDD" id="cd18547">
    <property type="entry name" value="ABC_6TM_Tm288_like"/>
    <property type="match status" value="1"/>
</dbReference>
<proteinExistence type="inferred from homology"/>